<name>A0ABT3MNX4_9GAMM</name>
<evidence type="ECO:0000259" key="1">
    <source>
        <dbReference type="Pfam" id="PF14301"/>
    </source>
</evidence>
<dbReference type="RefSeq" id="WP_262566148.1">
    <property type="nucleotide sequence ID" value="NZ_CP103299.1"/>
</dbReference>
<protein>
    <submittedName>
        <fullName evidence="2">DUF4376 domain-containing protein</fullName>
    </submittedName>
</protein>
<evidence type="ECO:0000313" key="4">
    <source>
        <dbReference type="Proteomes" id="UP001209854"/>
    </source>
</evidence>
<organism evidence="2 4">
    <name type="scientific">Endozoicomonas gorgoniicola</name>
    <dbReference type="NCBI Taxonomy" id="1234144"/>
    <lineage>
        <taxon>Bacteria</taxon>
        <taxon>Pseudomonadati</taxon>
        <taxon>Pseudomonadota</taxon>
        <taxon>Gammaproteobacteria</taxon>
        <taxon>Oceanospirillales</taxon>
        <taxon>Endozoicomonadaceae</taxon>
        <taxon>Endozoicomonas</taxon>
    </lineage>
</organism>
<reference evidence="2 4" key="1">
    <citation type="submission" date="2022-10" db="EMBL/GenBank/DDBJ databases">
        <title>High-quality genome sequences of two octocoral-associated bacteria, Endozoicomonas euniceicola EF212 and Endozoicomonas gorgoniicola PS125.</title>
        <authorList>
            <person name="Chiou Y.-J."/>
            <person name="Chen Y.-H."/>
        </authorList>
    </citation>
    <scope>NUCLEOTIDE SEQUENCE [LARGE SCALE GENOMIC DNA]</scope>
    <source>
        <strain evidence="2 4">PS125</strain>
    </source>
</reference>
<comment type="caution">
    <text evidence="2">The sequence shown here is derived from an EMBL/GenBank/DDBJ whole genome shotgun (WGS) entry which is preliminary data.</text>
</comment>
<dbReference type="EMBL" id="JAPFCC010000001">
    <property type="protein sequence ID" value="MCW7551070.1"/>
    <property type="molecule type" value="Genomic_DNA"/>
</dbReference>
<feature type="domain" description="DUF4376" evidence="1">
    <location>
        <begin position="12"/>
        <end position="117"/>
    </location>
</feature>
<accession>A0ABT3MNX4</accession>
<evidence type="ECO:0000313" key="2">
    <source>
        <dbReference type="EMBL" id="MCW7551070.1"/>
    </source>
</evidence>
<dbReference type="InterPro" id="IPR025484">
    <property type="entry name" value="DUF4376"/>
</dbReference>
<dbReference type="EMBL" id="JAPFCC010000002">
    <property type="protein sequence ID" value="MCW7556478.1"/>
    <property type="molecule type" value="Genomic_DNA"/>
</dbReference>
<keyword evidence="4" id="KW-1185">Reference proteome</keyword>
<dbReference type="Proteomes" id="UP001209854">
    <property type="component" value="Unassembled WGS sequence"/>
</dbReference>
<gene>
    <name evidence="2" type="ORF">NX722_00015</name>
    <name evidence="3" type="ORF">NX722_28350</name>
</gene>
<evidence type="ECO:0000313" key="3">
    <source>
        <dbReference type="EMBL" id="MCW7556478.1"/>
    </source>
</evidence>
<sequence length="127" mass="14572">MPSLGKHDPLSQRQADKSLINQTRDRLDNEPVLVSGVLIQCNDESLHRLRETIEFFDDLKQDDGTVSWKLADNGLLPCNREELQTLMIETRKARALRFSRLHARANEFKQQIDSGQTVTLRDIAGSW</sequence>
<dbReference type="Pfam" id="PF14301">
    <property type="entry name" value="DUF4376"/>
    <property type="match status" value="1"/>
</dbReference>
<proteinExistence type="predicted"/>